<accession>A0AAV5U8F9</accession>
<dbReference type="GO" id="GO:0030424">
    <property type="term" value="C:axon"/>
    <property type="evidence" value="ECO:0007669"/>
    <property type="project" value="TreeGrafter"/>
</dbReference>
<keyword evidence="2" id="KW-0723">Serine/threonine-protein kinase</keyword>
<dbReference type="PANTHER" id="PTHR24057:SF18">
    <property type="entry name" value="SERINE_THREONINE-PROTEIN KINASE R03D7.5-RELATED"/>
    <property type="match status" value="1"/>
</dbReference>
<dbReference type="SMART" id="SM00220">
    <property type="entry name" value="S_TKc"/>
    <property type="match status" value="1"/>
</dbReference>
<dbReference type="FunFam" id="1.10.510.10:FF:001250">
    <property type="entry name" value="Protein kinase"/>
    <property type="match status" value="1"/>
</dbReference>
<sequence>MPSFLDFFRSKKRSGRRQARNEDQREVPLPSQPPSSDNNNNNAASRVRNSVKVYEDHSQMPLDITQITQQPASIPGRPPAPKPRREKRRREEDKFHKPIVQNAEDVRNKKKVDLSIEELHWHSGGVFSNVYRGKLVAPEKMEVAIKKTWPKDSVRSDEMIILAAMRRASPRNIIKLLYIFKNTAPDGTDCEAFIFAYMPETLDKVIRRGLNPVDMKIYIWQLFNGIDFLATNRIAHRDIKPINILVNRDSGELQIGDFGSAKVISSKERSSAYQVTRYYRPPEMLLGSNHYSHLIDVWSAGCVLGEMIKGRVLFRGSDSEHQMQLVQSAFGTPNEEQLKQMKVNMKTLKLKSIPKAGILVSLRLQTEGGPAPQLAATTAGAIALLRRVLVYNPEHRLCGKELLEDAFFDDVLSPSCVRDNGRKPDLQRQSDDTMCHQCFEKSQKSARDSRVSRIADPPEKEDQDSGKKLDKTDPNAPQAESEDPSNEKTTAPSRMQSMLRSIFKPAKKK</sequence>
<feature type="compositionally biased region" description="Low complexity" evidence="7">
    <location>
        <begin position="38"/>
        <end position="51"/>
    </location>
</feature>
<evidence type="ECO:0000256" key="3">
    <source>
        <dbReference type="ARBA" id="ARBA00022679"/>
    </source>
</evidence>
<feature type="compositionally biased region" description="Polar residues" evidence="7">
    <location>
        <begin position="487"/>
        <end position="499"/>
    </location>
</feature>
<dbReference type="Gene3D" id="3.30.200.20">
    <property type="entry name" value="Phosphorylase Kinase, domain 1"/>
    <property type="match status" value="1"/>
</dbReference>
<dbReference type="GO" id="GO:0004674">
    <property type="term" value="F:protein serine/threonine kinase activity"/>
    <property type="evidence" value="ECO:0007669"/>
    <property type="project" value="UniProtKB-KW"/>
</dbReference>
<dbReference type="PROSITE" id="PS00108">
    <property type="entry name" value="PROTEIN_KINASE_ST"/>
    <property type="match status" value="1"/>
</dbReference>
<dbReference type="GO" id="GO:0090090">
    <property type="term" value="P:negative regulation of canonical Wnt signaling pathway"/>
    <property type="evidence" value="ECO:0007669"/>
    <property type="project" value="TreeGrafter"/>
</dbReference>
<dbReference type="GO" id="GO:0005634">
    <property type="term" value="C:nucleus"/>
    <property type="evidence" value="ECO:0007669"/>
    <property type="project" value="TreeGrafter"/>
</dbReference>
<protein>
    <recommendedName>
        <fullName evidence="8">Protein kinase domain-containing protein</fullName>
    </recommendedName>
</protein>
<dbReference type="InterPro" id="IPR050591">
    <property type="entry name" value="GSK-3"/>
</dbReference>
<evidence type="ECO:0000259" key="8">
    <source>
        <dbReference type="PROSITE" id="PS50011"/>
    </source>
</evidence>
<evidence type="ECO:0000313" key="9">
    <source>
        <dbReference type="EMBL" id="GMT02648.1"/>
    </source>
</evidence>
<evidence type="ECO:0000256" key="6">
    <source>
        <dbReference type="ARBA" id="ARBA00022840"/>
    </source>
</evidence>
<dbReference type="PANTHER" id="PTHR24057">
    <property type="entry name" value="GLYCOGEN SYNTHASE KINASE-3 ALPHA"/>
    <property type="match status" value="1"/>
</dbReference>
<dbReference type="GO" id="GO:0032436">
    <property type="term" value="P:positive regulation of proteasomal ubiquitin-dependent protein catabolic process"/>
    <property type="evidence" value="ECO:0007669"/>
    <property type="project" value="TreeGrafter"/>
</dbReference>
<dbReference type="GO" id="GO:0070507">
    <property type="term" value="P:regulation of microtubule cytoskeleton organization"/>
    <property type="evidence" value="ECO:0007669"/>
    <property type="project" value="TreeGrafter"/>
</dbReference>
<dbReference type="SUPFAM" id="SSF56112">
    <property type="entry name" value="Protein kinase-like (PK-like)"/>
    <property type="match status" value="1"/>
</dbReference>
<dbReference type="EMBL" id="BTSX01000005">
    <property type="protein sequence ID" value="GMT02648.1"/>
    <property type="molecule type" value="Genomic_DNA"/>
</dbReference>
<keyword evidence="4" id="KW-0547">Nucleotide-binding</keyword>
<evidence type="ECO:0000313" key="10">
    <source>
        <dbReference type="Proteomes" id="UP001432027"/>
    </source>
</evidence>
<dbReference type="Gene3D" id="1.10.510.10">
    <property type="entry name" value="Transferase(Phosphotransferase) domain 1"/>
    <property type="match status" value="1"/>
</dbReference>
<dbReference type="GO" id="GO:0030154">
    <property type="term" value="P:cell differentiation"/>
    <property type="evidence" value="ECO:0007669"/>
    <property type="project" value="TreeGrafter"/>
</dbReference>
<evidence type="ECO:0000256" key="7">
    <source>
        <dbReference type="SAM" id="MobiDB-lite"/>
    </source>
</evidence>
<dbReference type="AlphaFoldDB" id="A0AAV5U8F9"/>
<feature type="region of interest" description="Disordered" evidence="7">
    <location>
        <begin position="439"/>
        <end position="509"/>
    </location>
</feature>
<proteinExistence type="inferred from homology"/>
<evidence type="ECO:0000256" key="1">
    <source>
        <dbReference type="ARBA" id="ARBA00005527"/>
    </source>
</evidence>
<keyword evidence="5" id="KW-0418">Kinase</keyword>
<name>A0AAV5U8F9_9BILA</name>
<feature type="compositionally biased region" description="Basic and acidic residues" evidence="7">
    <location>
        <begin position="439"/>
        <end position="473"/>
    </location>
</feature>
<evidence type="ECO:0000256" key="5">
    <source>
        <dbReference type="ARBA" id="ARBA00022777"/>
    </source>
</evidence>
<dbReference type="InterPro" id="IPR011009">
    <property type="entry name" value="Kinase-like_dom_sf"/>
</dbReference>
<comment type="similarity">
    <text evidence="1">Belongs to the protein kinase superfamily. CMGC Ser/Thr protein kinase family. GSK-3 subfamily.</text>
</comment>
<feature type="domain" description="Protein kinase" evidence="8">
    <location>
        <begin position="116"/>
        <end position="408"/>
    </location>
</feature>
<dbReference type="PROSITE" id="PS50011">
    <property type="entry name" value="PROTEIN_KINASE_DOM"/>
    <property type="match status" value="1"/>
</dbReference>
<feature type="non-terminal residue" evidence="9">
    <location>
        <position position="509"/>
    </location>
</feature>
<comment type="caution">
    <text evidence="9">The sequence shown here is derived from an EMBL/GenBank/DDBJ whole genome shotgun (WGS) entry which is preliminary data.</text>
</comment>
<dbReference type="Pfam" id="PF00069">
    <property type="entry name" value="Pkinase"/>
    <property type="match status" value="1"/>
</dbReference>
<reference evidence="9" key="1">
    <citation type="submission" date="2023-10" db="EMBL/GenBank/DDBJ databases">
        <title>Genome assembly of Pristionchus species.</title>
        <authorList>
            <person name="Yoshida K."/>
            <person name="Sommer R.J."/>
        </authorList>
    </citation>
    <scope>NUCLEOTIDE SEQUENCE</scope>
    <source>
        <strain evidence="9">RS0144</strain>
    </source>
</reference>
<evidence type="ECO:0000256" key="2">
    <source>
        <dbReference type="ARBA" id="ARBA00022527"/>
    </source>
</evidence>
<dbReference type="GO" id="GO:0005524">
    <property type="term" value="F:ATP binding"/>
    <property type="evidence" value="ECO:0007669"/>
    <property type="project" value="UniProtKB-KW"/>
</dbReference>
<organism evidence="9 10">
    <name type="scientific">Pristionchus entomophagus</name>
    <dbReference type="NCBI Taxonomy" id="358040"/>
    <lineage>
        <taxon>Eukaryota</taxon>
        <taxon>Metazoa</taxon>
        <taxon>Ecdysozoa</taxon>
        <taxon>Nematoda</taxon>
        <taxon>Chromadorea</taxon>
        <taxon>Rhabditida</taxon>
        <taxon>Rhabditina</taxon>
        <taxon>Diplogasteromorpha</taxon>
        <taxon>Diplogasteroidea</taxon>
        <taxon>Neodiplogasteridae</taxon>
        <taxon>Pristionchus</taxon>
    </lineage>
</organism>
<dbReference type="InterPro" id="IPR000719">
    <property type="entry name" value="Prot_kinase_dom"/>
</dbReference>
<keyword evidence="10" id="KW-1185">Reference proteome</keyword>
<dbReference type="Proteomes" id="UP001432027">
    <property type="component" value="Unassembled WGS sequence"/>
</dbReference>
<dbReference type="GO" id="GO:0007165">
    <property type="term" value="P:signal transduction"/>
    <property type="evidence" value="ECO:0007669"/>
    <property type="project" value="TreeGrafter"/>
</dbReference>
<dbReference type="GO" id="GO:0005829">
    <property type="term" value="C:cytosol"/>
    <property type="evidence" value="ECO:0007669"/>
    <property type="project" value="TreeGrafter"/>
</dbReference>
<keyword evidence="3" id="KW-0808">Transferase</keyword>
<gene>
    <name evidence="9" type="ORF">PENTCL1PPCAC_24822</name>
</gene>
<keyword evidence="6" id="KW-0067">ATP-binding</keyword>
<feature type="region of interest" description="Disordered" evidence="7">
    <location>
        <begin position="1"/>
        <end position="94"/>
    </location>
</feature>
<dbReference type="InterPro" id="IPR008271">
    <property type="entry name" value="Ser/Thr_kinase_AS"/>
</dbReference>
<evidence type="ECO:0000256" key="4">
    <source>
        <dbReference type="ARBA" id="ARBA00022741"/>
    </source>
</evidence>